<keyword evidence="4" id="KW-1003">Cell membrane</keyword>
<evidence type="ECO:0000259" key="16">
    <source>
        <dbReference type="PROSITE" id="PS51104"/>
    </source>
</evidence>
<feature type="transmembrane region" description="Helical" evidence="13">
    <location>
        <begin position="453"/>
        <end position="473"/>
    </location>
</feature>
<dbReference type="InterPro" id="IPR003352">
    <property type="entry name" value="PTS_EIIC"/>
</dbReference>
<dbReference type="Proteomes" id="UP000215137">
    <property type="component" value="Chromosome"/>
</dbReference>
<dbReference type="NCBIfam" id="TIGR00829">
    <property type="entry name" value="FRU"/>
    <property type="match status" value="1"/>
</dbReference>
<dbReference type="GO" id="GO:0005351">
    <property type="term" value="F:carbohydrate:proton symporter activity"/>
    <property type="evidence" value="ECO:0007669"/>
    <property type="project" value="InterPro"/>
</dbReference>
<keyword evidence="11 13" id="KW-1133">Transmembrane helix</keyword>
<feature type="transmembrane region" description="Helical" evidence="13">
    <location>
        <begin position="365"/>
        <end position="393"/>
    </location>
</feature>
<dbReference type="NCBIfam" id="TIGR00848">
    <property type="entry name" value="fruA"/>
    <property type="match status" value="1"/>
</dbReference>
<dbReference type="SUPFAM" id="SSF52794">
    <property type="entry name" value="PTS system IIB component-like"/>
    <property type="match status" value="1"/>
</dbReference>
<dbReference type="InterPro" id="IPR002178">
    <property type="entry name" value="PTS_EIIA_type-2_dom"/>
</dbReference>
<gene>
    <name evidence="17" type="ORF">CKF48_20130</name>
</gene>
<organism evidence="17 18">
    <name type="scientific">Cytobacillus kochii</name>
    <dbReference type="NCBI Taxonomy" id="859143"/>
    <lineage>
        <taxon>Bacteria</taxon>
        <taxon>Bacillati</taxon>
        <taxon>Bacillota</taxon>
        <taxon>Bacilli</taxon>
        <taxon>Bacillales</taxon>
        <taxon>Bacillaceae</taxon>
        <taxon>Cytobacillus</taxon>
    </lineage>
</organism>
<dbReference type="FunFam" id="3.40.930.10:FF:000009">
    <property type="entry name" value="PTS system, fructose specific IIABC component"/>
    <property type="match status" value="1"/>
</dbReference>
<feature type="transmembrane region" description="Helical" evidence="13">
    <location>
        <begin position="413"/>
        <end position="432"/>
    </location>
</feature>
<dbReference type="InterPro" id="IPR016152">
    <property type="entry name" value="PTrfase/Anion_transptr"/>
</dbReference>
<dbReference type="NCBIfam" id="TIGR01427">
    <property type="entry name" value="PTS_IIC_fructo"/>
    <property type="match status" value="1"/>
</dbReference>
<keyword evidence="7" id="KW-0808">Transferase</keyword>
<reference evidence="17 18" key="1">
    <citation type="submission" date="2017-08" db="EMBL/GenBank/DDBJ databases">
        <title>Complete Genome Sequence of Bacillus kochii Oregon-R-modENCODE STRAIN BDGP4, isolated from Drosophila melanogaster gut.</title>
        <authorList>
            <person name="Wan K.H."/>
            <person name="Yu C."/>
            <person name="Park S."/>
            <person name="Hammonds A.S."/>
            <person name="Booth B.W."/>
            <person name="Celniker S.E."/>
        </authorList>
    </citation>
    <scope>NUCLEOTIDE SEQUENCE [LARGE SCALE GENOMIC DNA]</scope>
    <source>
        <strain evidence="17 18">BDGP4</strain>
    </source>
</reference>
<dbReference type="InterPro" id="IPR004715">
    <property type="entry name" value="PTS_IIA_fruc"/>
</dbReference>
<dbReference type="CDD" id="cd00211">
    <property type="entry name" value="PTS_IIA_fru"/>
    <property type="match status" value="1"/>
</dbReference>
<accession>A0A248TMS9</accession>
<keyword evidence="9 13" id="KW-0812">Transmembrane</keyword>
<evidence type="ECO:0000256" key="4">
    <source>
        <dbReference type="ARBA" id="ARBA00022475"/>
    </source>
</evidence>
<feature type="transmembrane region" description="Helical" evidence="13">
    <location>
        <begin position="493"/>
        <end position="516"/>
    </location>
</feature>
<dbReference type="Gene3D" id="3.40.930.10">
    <property type="entry name" value="Mannitol-specific EII, Chain A"/>
    <property type="match status" value="1"/>
</dbReference>
<keyword evidence="5" id="KW-0597">Phosphoprotein</keyword>
<sequence>MLVERREVLNITDLLSEESILLSLEEVTKVEAITALVDTLYNDGGIKEKGLFLADVLKREAQSTTGIGNGVAIPHAKSRAVTQVGIALARSHGGIEFNSLDGEKAHLIFLIAVPENADELHLDILAKLSTILMNKETHFKLMTAESKSDLLSIISELDKDDTRNETYETNEETPFILAVTGCPTGIAHTYMAAHSLESAAATLHIPLKVETNGAAGVKQHITKAEIEKATAIIIAADTKVELERFSGKHMVQASVADGMSKPFQLLEKAVSQDCDIYDHNHVNKNSKTWSRELYQHVMNGLSNMLPLAIAAGFLLSLTIFSSDFRHQFWEILSFFGDQTIIVLLMPIFAGYIGKSISDRPGFAPGAIGGLFAAMNGSGLIGGICAGLIGGFIINRLKKWTNYLPSSITAMSNIIIYPVIGILMTLLAMFVLLQPLTWLTQFITTLFQTMTTPLSILIGAMFGLLMAIDLGGPINKMTYLVGIGFMLNGVYEPLAAIMVGGMVPPLAIAFATSIFYWKFSKNERLYYRTNYVKGFLFMTEGAIPFVERNKKAYIPPILLGSATAGALSMATHTGIAIPHGGVLVTPFVFGSSLSFLLAIAVGSLFAALLLGTIKRKSNVE</sequence>
<keyword evidence="12 13" id="KW-0472">Membrane</keyword>
<keyword evidence="6" id="KW-0762">Sugar transport</keyword>
<dbReference type="InterPro" id="IPR003501">
    <property type="entry name" value="PTS_EIIB_2/3"/>
</dbReference>
<evidence type="ECO:0000256" key="9">
    <source>
        <dbReference type="ARBA" id="ARBA00022692"/>
    </source>
</evidence>
<evidence type="ECO:0000259" key="15">
    <source>
        <dbReference type="PROSITE" id="PS51099"/>
    </source>
</evidence>
<evidence type="ECO:0000256" key="6">
    <source>
        <dbReference type="ARBA" id="ARBA00022597"/>
    </source>
</evidence>
<dbReference type="InterPro" id="IPR013014">
    <property type="entry name" value="PTS_EIIC_2"/>
</dbReference>
<dbReference type="PROSITE" id="PS51104">
    <property type="entry name" value="PTS_EIIC_TYPE_2"/>
    <property type="match status" value="1"/>
</dbReference>
<comment type="subcellular location">
    <subcellularLocation>
        <location evidence="1">Cell inner membrane</location>
        <topology evidence="1">Multi-pass membrane protein</topology>
    </subcellularLocation>
    <subcellularLocation>
        <location evidence="2">Cytoplasm</location>
    </subcellularLocation>
</comment>
<dbReference type="PROSITE" id="PS51094">
    <property type="entry name" value="PTS_EIIA_TYPE_2"/>
    <property type="match status" value="1"/>
</dbReference>
<name>A0A248TMS9_9BACI</name>
<dbReference type="InterPro" id="IPR013011">
    <property type="entry name" value="PTS_EIIB_2"/>
</dbReference>
<evidence type="ECO:0008006" key="19">
    <source>
        <dbReference type="Google" id="ProtNLM"/>
    </source>
</evidence>
<proteinExistence type="predicted"/>
<dbReference type="GO" id="GO:0005886">
    <property type="term" value="C:plasma membrane"/>
    <property type="evidence" value="ECO:0007669"/>
    <property type="project" value="UniProtKB-SubCell"/>
</dbReference>
<dbReference type="CDD" id="cd05569">
    <property type="entry name" value="PTS_IIB_fructose"/>
    <property type="match status" value="1"/>
</dbReference>
<evidence type="ECO:0000256" key="3">
    <source>
        <dbReference type="ARBA" id="ARBA00022448"/>
    </source>
</evidence>
<dbReference type="PANTHER" id="PTHR30505:SF0">
    <property type="entry name" value="FRUCTOSE-LIKE PTS SYSTEM EIIBC COMPONENT-RELATED"/>
    <property type="match status" value="1"/>
</dbReference>
<dbReference type="PROSITE" id="PS00372">
    <property type="entry name" value="PTS_EIIA_TYPE_2_HIS"/>
    <property type="match status" value="1"/>
</dbReference>
<dbReference type="InterPro" id="IPR036095">
    <property type="entry name" value="PTS_EIIB-like_sf"/>
</dbReference>
<feature type="domain" description="PTS EIIC type-2" evidence="16">
    <location>
        <begin position="293"/>
        <end position="619"/>
    </location>
</feature>
<feature type="transmembrane region" description="Helical" evidence="13">
    <location>
        <begin position="556"/>
        <end position="576"/>
    </location>
</feature>
<keyword evidence="8" id="KW-0598">Phosphotransferase system</keyword>
<dbReference type="Pfam" id="PF00359">
    <property type="entry name" value="PTS_EIIA_2"/>
    <property type="match status" value="1"/>
</dbReference>
<feature type="transmembrane region" description="Helical" evidence="13">
    <location>
        <begin position="301"/>
        <end position="320"/>
    </location>
</feature>
<dbReference type="Pfam" id="PF02302">
    <property type="entry name" value="PTS_IIB"/>
    <property type="match status" value="1"/>
</dbReference>
<evidence type="ECO:0000256" key="2">
    <source>
        <dbReference type="ARBA" id="ARBA00004496"/>
    </source>
</evidence>
<dbReference type="InterPro" id="IPR003353">
    <property type="entry name" value="PTS_IIB_fruc"/>
</dbReference>
<dbReference type="EMBL" id="CP022983">
    <property type="protein sequence ID" value="ASV69419.1"/>
    <property type="molecule type" value="Genomic_DNA"/>
</dbReference>
<keyword evidence="3" id="KW-0813">Transport</keyword>
<dbReference type="GO" id="GO:0022877">
    <property type="term" value="F:protein-N(PI)-phosphohistidine-fructose phosphotransferase system transporter activity"/>
    <property type="evidence" value="ECO:0007669"/>
    <property type="project" value="InterPro"/>
</dbReference>
<evidence type="ECO:0000256" key="5">
    <source>
        <dbReference type="ARBA" id="ARBA00022553"/>
    </source>
</evidence>
<evidence type="ECO:0000256" key="1">
    <source>
        <dbReference type="ARBA" id="ARBA00004429"/>
    </source>
</evidence>
<dbReference type="GO" id="GO:0090563">
    <property type="term" value="F:protein-phosphocysteine-sugar phosphotransferase activity"/>
    <property type="evidence" value="ECO:0007669"/>
    <property type="project" value="TreeGrafter"/>
</dbReference>
<evidence type="ECO:0000256" key="13">
    <source>
        <dbReference type="SAM" id="Phobius"/>
    </source>
</evidence>
<dbReference type="PROSITE" id="PS51099">
    <property type="entry name" value="PTS_EIIB_TYPE_2"/>
    <property type="match status" value="1"/>
</dbReference>
<feature type="domain" description="PTS EIIA type-2" evidence="14">
    <location>
        <begin position="13"/>
        <end position="157"/>
    </location>
</feature>
<protein>
    <recommendedName>
        <fullName evidence="19">PTS fructose transporter subunit IIA</fullName>
    </recommendedName>
</protein>
<keyword evidence="18" id="KW-1185">Reference proteome</keyword>
<dbReference type="GO" id="GO:0009401">
    <property type="term" value="P:phosphoenolpyruvate-dependent sugar phosphotransferase system"/>
    <property type="evidence" value="ECO:0007669"/>
    <property type="project" value="UniProtKB-KW"/>
</dbReference>
<dbReference type="PANTHER" id="PTHR30505">
    <property type="entry name" value="FRUCTOSE-LIKE PERMEASE"/>
    <property type="match status" value="1"/>
</dbReference>
<dbReference type="Pfam" id="PF02378">
    <property type="entry name" value="PTS_EIIC"/>
    <property type="match status" value="1"/>
</dbReference>
<feature type="transmembrane region" description="Helical" evidence="13">
    <location>
        <begin position="582"/>
        <end position="609"/>
    </location>
</feature>
<evidence type="ECO:0000256" key="8">
    <source>
        <dbReference type="ARBA" id="ARBA00022683"/>
    </source>
</evidence>
<evidence type="ECO:0000259" key="14">
    <source>
        <dbReference type="PROSITE" id="PS51094"/>
    </source>
</evidence>
<dbReference type="AlphaFoldDB" id="A0A248TMS9"/>
<feature type="domain" description="PTS EIIB type-2" evidence="15">
    <location>
        <begin position="176"/>
        <end position="271"/>
    </location>
</feature>
<evidence type="ECO:0000313" key="17">
    <source>
        <dbReference type="EMBL" id="ASV69419.1"/>
    </source>
</evidence>
<evidence type="ECO:0000313" key="18">
    <source>
        <dbReference type="Proteomes" id="UP000215137"/>
    </source>
</evidence>
<evidence type="ECO:0000256" key="10">
    <source>
        <dbReference type="ARBA" id="ARBA00022777"/>
    </source>
</evidence>
<dbReference type="InterPro" id="IPR050864">
    <property type="entry name" value="Bacterial_PTS_Sugar_Transport"/>
</dbReference>
<evidence type="ECO:0000256" key="11">
    <source>
        <dbReference type="ARBA" id="ARBA00022989"/>
    </source>
</evidence>
<dbReference type="GO" id="GO:0005737">
    <property type="term" value="C:cytoplasm"/>
    <property type="evidence" value="ECO:0007669"/>
    <property type="project" value="UniProtKB-SubCell"/>
</dbReference>
<dbReference type="Gene3D" id="3.40.50.2300">
    <property type="match status" value="1"/>
</dbReference>
<evidence type="ECO:0000256" key="12">
    <source>
        <dbReference type="ARBA" id="ARBA00023136"/>
    </source>
</evidence>
<dbReference type="InterPro" id="IPR006327">
    <property type="entry name" value="PTS_IIC_fruc"/>
</dbReference>
<feature type="transmembrane region" description="Helical" evidence="13">
    <location>
        <begin position="332"/>
        <end position="353"/>
    </location>
</feature>
<dbReference type="KEGG" id="bko:CKF48_20130"/>
<evidence type="ECO:0000256" key="7">
    <source>
        <dbReference type="ARBA" id="ARBA00022679"/>
    </source>
</evidence>
<dbReference type="OrthoDB" id="9782569at2"/>
<dbReference type="SUPFAM" id="SSF55804">
    <property type="entry name" value="Phoshotransferase/anion transport protein"/>
    <property type="match status" value="1"/>
</dbReference>
<keyword evidence="10" id="KW-0418">Kinase</keyword>
<dbReference type="GO" id="GO:0016301">
    <property type="term" value="F:kinase activity"/>
    <property type="evidence" value="ECO:0007669"/>
    <property type="project" value="UniProtKB-KW"/>
</dbReference>